<proteinExistence type="predicted"/>
<feature type="compositionally biased region" description="Pro residues" evidence="1">
    <location>
        <begin position="327"/>
        <end position="378"/>
    </location>
</feature>
<dbReference type="Pfam" id="PF19934">
    <property type="entry name" value="DUF6397"/>
    <property type="match status" value="1"/>
</dbReference>
<feature type="region of interest" description="Disordered" evidence="1">
    <location>
        <begin position="300"/>
        <end position="474"/>
    </location>
</feature>
<feature type="compositionally biased region" description="Polar residues" evidence="1">
    <location>
        <begin position="440"/>
        <end position="452"/>
    </location>
</feature>
<dbReference type="RefSeq" id="WP_282698868.1">
    <property type="nucleotide sequence ID" value="NZ_JABXJJ020000024.1"/>
</dbReference>
<comment type="caution">
    <text evidence="2">The sequence shown here is derived from an EMBL/GenBank/DDBJ whole genome shotgun (WGS) entry which is preliminary data.</text>
</comment>
<evidence type="ECO:0000256" key="1">
    <source>
        <dbReference type="SAM" id="MobiDB-lite"/>
    </source>
</evidence>
<evidence type="ECO:0000313" key="2">
    <source>
        <dbReference type="EMBL" id="MDI5971610.1"/>
    </source>
</evidence>
<reference evidence="2" key="1">
    <citation type="submission" date="2023-05" db="EMBL/GenBank/DDBJ databases">
        <title>Streptantibioticus silvisoli sp. nov., acidotolerant actinomycetes 1 from pine litter.</title>
        <authorList>
            <person name="Swiecimska M."/>
            <person name="Golinska P."/>
            <person name="Sangal V."/>
            <person name="Wachnowicz B."/>
            <person name="Goodfellow M."/>
        </authorList>
    </citation>
    <scope>NUCLEOTIDE SEQUENCE</scope>
    <source>
        <strain evidence="2">SL13</strain>
    </source>
</reference>
<feature type="compositionally biased region" description="Basic and acidic residues" evidence="1">
    <location>
        <begin position="465"/>
        <end position="474"/>
    </location>
</feature>
<accession>A0AA90KHC2</accession>
<protein>
    <submittedName>
        <fullName evidence="2">DUF6397 family protein</fullName>
    </submittedName>
</protein>
<organism evidence="2">
    <name type="scientific">Streptantibioticus silvisoli</name>
    <dbReference type="NCBI Taxonomy" id="2705255"/>
    <lineage>
        <taxon>Bacteria</taxon>
        <taxon>Bacillati</taxon>
        <taxon>Actinomycetota</taxon>
        <taxon>Actinomycetes</taxon>
        <taxon>Kitasatosporales</taxon>
        <taxon>Streptomycetaceae</taxon>
        <taxon>Streptantibioticus</taxon>
    </lineage>
</organism>
<dbReference type="InterPro" id="IPR045652">
    <property type="entry name" value="DUF6397"/>
</dbReference>
<dbReference type="AlphaFoldDB" id="A0AA90KHC2"/>
<sequence>MPRPGARVAPGGPPTAAPLAGLLPLSEARAELGLECEEFDLAVRTGEVWTVAVPGGPDASPPRVMALRAALARLTAETGYPTTLRQRLRLVGAVTGAEALGITRDRFVRLARAGCFRPARWYVNRYRAVVWLYPVDEVTAFADEHPGWLTGVLPEEVRTALADGLDLRACGWRLRTAGLLAARAPDAWHEAAVWLALLGPEQAEDLLPGAPMGRRLADACPALLPFRTGAWTDGTVPAVHLTADDPAEIAHARLCLASALARTRHLPPPPAAGADTPPGTPRVAAATPRAAIAPLTPATAPAASGALTPAMPPPTSATAPAASAPQATPPPSTTPPSAPAPQATPPPPSATAPLTPATPPPPPTIAPLTPATPPPSTPSPSATASVPPVGAPSASSPSATAPVPLATVPHVAAPPGPACSGTVTRPEQRRRWWRSLSQRTYRPQNGPGSAGTSCGGIRRLLRRTARPDRPRGRR</sequence>
<gene>
    <name evidence="2" type="ORF">POF50_020120</name>
</gene>
<feature type="compositionally biased region" description="Low complexity" evidence="1">
    <location>
        <begin position="316"/>
        <end position="326"/>
    </location>
</feature>
<feature type="compositionally biased region" description="Low complexity" evidence="1">
    <location>
        <begin position="379"/>
        <end position="411"/>
    </location>
</feature>
<dbReference type="EMBL" id="JABXJJ020000024">
    <property type="protein sequence ID" value="MDI5971610.1"/>
    <property type="molecule type" value="Genomic_DNA"/>
</dbReference>
<name>A0AA90KHC2_9ACTN</name>
<feature type="compositionally biased region" description="Low complexity" evidence="1">
    <location>
        <begin position="300"/>
        <end position="309"/>
    </location>
</feature>